<comment type="similarity">
    <text evidence="1">Belongs to the glycosyltransferase 2 family. WaaE/KdtX subfamily.</text>
</comment>
<dbReference type="SUPFAM" id="SSF53448">
    <property type="entry name" value="Nucleotide-diphospho-sugar transferases"/>
    <property type="match status" value="1"/>
</dbReference>
<dbReference type="Gene3D" id="3.90.550.10">
    <property type="entry name" value="Spore Coat Polysaccharide Biosynthesis Protein SpsA, Chain A"/>
    <property type="match status" value="1"/>
</dbReference>
<keyword evidence="4" id="KW-1185">Reference proteome</keyword>
<dbReference type="InterPro" id="IPR029044">
    <property type="entry name" value="Nucleotide-diphossugar_trans"/>
</dbReference>
<dbReference type="KEGG" id="dko:I596_3504"/>
<dbReference type="Proteomes" id="UP000076830">
    <property type="component" value="Chromosome"/>
</dbReference>
<dbReference type="InterPro" id="IPR001173">
    <property type="entry name" value="Glyco_trans_2-like"/>
</dbReference>
<evidence type="ECO:0000259" key="2">
    <source>
        <dbReference type="Pfam" id="PF00535"/>
    </source>
</evidence>
<accession>A0A167H8Y9</accession>
<dbReference type="EMBL" id="CP015249">
    <property type="protein sequence ID" value="ANB19492.1"/>
    <property type="molecule type" value="Genomic_DNA"/>
</dbReference>
<dbReference type="PANTHER" id="PTHR43630">
    <property type="entry name" value="POLY-BETA-1,6-N-ACETYL-D-GLUCOSAMINE SYNTHASE"/>
    <property type="match status" value="1"/>
</dbReference>
<feature type="domain" description="Glycosyltransferase 2-like" evidence="2">
    <location>
        <begin position="21"/>
        <end position="104"/>
    </location>
</feature>
<dbReference type="OrthoDB" id="9815923at2"/>
<dbReference type="AlphaFoldDB" id="A0A167H8Y9"/>
<evidence type="ECO:0000313" key="3">
    <source>
        <dbReference type="EMBL" id="ANB19492.1"/>
    </source>
</evidence>
<evidence type="ECO:0000256" key="1">
    <source>
        <dbReference type="ARBA" id="ARBA00038494"/>
    </source>
</evidence>
<reference evidence="3 4" key="1">
    <citation type="submission" date="2016-04" db="EMBL/GenBank/DDBJ databases">
        <title>Complete genome sequence of Dokdonella koreensis DS-123T.</title>
        <authorList>
            <person name="Kim J.F."/>
            <person name="Lee H."/>
            <person name="Kwak M.-J."/>
        </authorList>
    </citation>
    <scope>NUCLEOTIDE SEQUENCE [LARGE SCALE GENOMIC DNA]</scope>
    <source>
        <strain evidence="3 4">DS-123</strain>
    </source>
</reference>
<dbReference type="CDD" id="cd02511">
    <property type="entry name" value="Beta4Glucosyltransferase"/>
    <property type="match status" value="1"/>
</dbReference>
<dbReference type="PANTHER" id="PTHR43630:SF2">
    <property type="entry name" value="GLYCOSYLTRANSFERASE"/>
    <property type="match status" value="1"/>
</dbReference>
<dbReference type="RefSeq" id="WP_067650413.1">
    <property type="nucleotide sequence ID" value="NZ_CP015249.1"/>
</dbReference>
<organism evidence="3 4">
    <name type="scientific">Dokdonella koreensis DS-123</name>
    <dbReference type="NCBI Taxonomy" id="1300342"/>
    <lineage>
        <taxon>Bacteria</taxon>
        <taxon>Pseudomonadati</taxon>
        <taxon>Pseudomonadota</taxon>
        <taxon>Gammaproteobacteria</taxon>
        <taxon>Lysobacterales</taxon>
        <taxon>Rhodanobacteraceae</taxon>
        <taxon>Dokdonella</taxon>
    </lineage>
</organism>
<keyword evidence="3" id="KW-0808">Transferase</keyword>
<name>A0A167H8Y9_9GAMM</name>
<evidence type="ECO:0000313" key="4">
    <source>
        <dbReference type="Proteomes" id="UP000076830"/>
    </source>
</evidence>
<proteinExistence type="inferred from homology"/>
<sequence>MTAFLSDPAAVASTPAILPLSLVVLTYNEAHTIARCLDSVPFASEKLVVDCGSTDATVAIATAHGARVVHQPWLGFGRQRNAAAAFARHDWLLMLDADEYLSPELEAECRERLPALLAGPAAAAGLRRHGLFMAAPMRAYRPLRGERKLRLYHRERARWTDARVHETLRARGPVAMLDAPLHHRTTPTLLHKQLKSACYAELKATDRHAAGRQPSIALCPLIFLGIFLKEYLLRLAVLDGARGYISAHLSANAAVYRRFRLYEMHRNPASIGEARDWLVAHDLEREA</sequence>
<dbReference type="STRING" id="1300342.I596_3504"/>
<dbReference type="GO" id="GO:0016740">
    <property type="term" value="F:transferase activity"/>
    <property type="evidence" value="ECO:0007669"/>
    <property type="project" value="UniProtKB-KW"/>
</dbReference>
<gene>
    <name evidence="3" type="ORF">I596_3504</name>
</gene>
<protein>
    <submittedName>
        <fullName evidence="3">Glycosyl transferase family protein</fullName>
    </submittedName>
</protein>
<dbReference type="Pfam" id="PF00535">
    <property type="entry name" value="Glycos_transf_2"/>
    <property type="match status" value="1"/>
</dbReference>